<dbReference type="EMBL" id="AFZE01000058">
    <property type="protein sequence ID" value="EHL09974.1"/>
    <property type="molecule type" value="Genomic_DNA"/>
</dbReference>
<keyword evidence="9" id="KW-1185">Reference proteome</keyword>
<proteinExistence type="inferred from homology"/>
<reference evidence="4 10" key="1">
    <citation type="submission" date="2011-08" db="EMBL/GenBank/DDBJ databases">
        <title>The Genome Sequence of Eubacteriaceae bacterium ACC19a.</title>
        <authorList>
            <consortium name="The Broad Institute Genome Sequencing Platform"/>
            <person name="Earl A."/>
            <person name="Ward D."/>
            <person name="Feldgarden M."/>
            <person name="Gevers D."/>
            <person name="Sizova M."/>
            <person name="Hazen A."/>
            <person name="Epstein S."/>
            <person name="Young S.K."/>
            <person name="Zeng Q."/>
            <person name="Gargeya S."/>
            <person name="Fitzgerald M."/>
            <person name="Haas B."/>
            <person name="Abouelleil A."/>
            <person name="Alvarado L."/>
            <person name="Arachchi H.M."/>
            <person name="Berlin A."/>
            <person name="Brown A."/>
            <person name="Chapman S.B."/>
            <person name="Chen Z."/>
            <person name="Dunbar C."/>
            <person name="Freedman E."/>
            <person name="Gearin G."/>
            <person name="Gellesch M."/>
            <person name="Goldberg J."/>
            <person name="Griggs A."/>
            <person name="Gujja S."/>
            <person name="Heiman D."/>
            <person name="Howarth C."/>
            <person name="Larson L."/>
            <person name="Lui A."/>
            <person name="MacDonald P.J.P."/>
            <person name="Montmayeur A."/>
            <person name="Murphy C."/>
            <person name="Neiman D."/>
            <person name="Pearson M."/>
            <person name="Priest M."/>
            <person name="Roberts A."/>
            <person name="Saif S."/>
            <person name="Shea T."/>
            <person name="Shenoy N."/>
            <person name="Sisk P."/>
            <person name="Stolte C."/>
            <person name="Sykes S."/>
            <person name="Wortman J."/>
            <person name="Nusbaum C."/>
            <person name="Birren B."/>
        </authorList>
    </citation>
    <scope>NUCLEOTIDE SEQUENCE [LARGE SCALE GENOMIC DNA]</scope>
    <source>
        <strain evidence="4 10">ACC19a</strain>
    </source>
</reference>
<dbReference type="PANTHER" id="PTHR30308:SF2">
    <property type="entry name" value="SSRA-BINDING PROTEIN"/>
    <property type="match status" value="1"/>
</dbReference>
<accession>J6HQT0</accession>
<accession>V9HRQ8</accession>
<reference evidence="7 9" key="4">
    <citation type="submission" date="2012-07" db="EMBL/GenBank/DDBJ databases">
        <authorList>
            <person name="Durkin A.S."/>
            <person name="McCorrison J."/>
            <person name="Torralba M."/>
            <person name="Gillis M."/>
            <person name="Methe B."/>
            <person name="Sutton G."/>
            <person name="Nelson K.E."/>
        </authorList>
    </citation>
    <scope>NUCLEOTIDE SEQUENCE [LARGE SCALE GENOMIC DNA]</scope>
    <source>
        <strain evidence="7 9">OBRC8</strain>
    </source>
</reference>
<dbReference type="InterPro" id="IPR020081">
    <property type="entry name" value="SsrA-bd_prot_CS"/>
</dbReference>
<accession>G9X3K9</accession>
<comment type="similarity">
    <text evidence="3">Belongs to the SmpB family.</text>
</comment>
<evidence type="ECO:0000313" key="7">
    <source>
        <dbReference type="EMBL" id="EJU24538.1"/>
    </source>
</evidence>
<dbReference type="STRING" id="796937.HMPREF9630_01254"/>
<gene>
    <name evidence="3 7" type="primary">smpB</name>
    <name evidence="7" type="ORF">HMPREF1143_1299</name>
    <name evidence="6" type="ORF">HMPREF9628_01181</name>
    <name evidence="4" type="ORF">HMPREF9629_00966</name>
    <name evidence="5" type="ORF">HMPREF9630_01254</name>
</gene>
<dbReference type="InterPro" id="IPR000037">
    <property type="entry name" value="SsrA-bd_prot"/>
</dbReference>
<dbReference type="HAMAP" id="MF_00023">
    <property type="entry name" value="SmpB"/>
    <property type="match status" value="1"/>
</dbReference>
<evidence type="ECO:0000256" key="1">
    <source>
        <dbReference type="ARBA" id="ARBA00022490"/>
    </source>
</evidence>
<sequence>MSVKIVATNRKARFNYDIKEKYEAGIELKGTEVKSIRKGKINISDGFASIDSGECYLKQVHISPYEQGNIFNVDPMRVRKLLLHKSEINYLIGQTMQKGFSLIPLSVYFKNGRVKVEIGLCQGKKNYDKRHDMAKKDADMKIKRAIKEFNNR</sequence>
<accession>G9XB14</accession>
<dbReference type="HOGENOM" id="CLU_108953_0_0_9"/>
<dbReference type="GO" id="GO:0070930">
    <property type="term" value="P:trans-translation-dependent protein tagging"/>
    <property type="evidence" value="ECO:0007669"/>
    <property type="project" value="TreeGrafter"/>
</dbReference>
<dbReference type="RefSeq" id="WP_009525201.1">
    <property type="nucleotide sequence ID" value="NZ_ALNK01000005.1"/>
</dbReference>
<dbReference type="Pfam" id="PF01668">
    <property type="entry name" value="SmpB"/>
    <property type="match status" value="1"/>
</dbReference>
<reference evidence="5 11" key="3">
    <citation type="submission" date="2012-05" db="EMBL/GenBank/DDBJ databases">
        <title>The Genome Sequence of Eubacteriaceae bacterium CM2.</title>
        <authorList>
            <consortium name="The Broad Institute Genome Sequencing Platform"/>
            <person name="Earl A."/>
            <person name="Ward D."/>
            <person name="Feldgarden M."/>
            <person name="Gevers D."/>
            <person name="Sizova M."/>
            <person name="Hazen A."/>
            <person name="Epstein S."/>
            <person name="Walker B."/>
            <person name="Young S.K."/>
            <person name="Zeng Q."/>
            <person name="Gargeya S."/>
            <person name="Fitzgerald M."/>
            <person name="Haas B."/>
            <person name="Abouelleil A."/>
            <person name="Alvarado L."/>
            <person name="Arachchi H.M."/>
            <person name="Berlin A."/>
            <person name="Chapman S.B."/>
            <person name="Goldberg J."/>
            <person name="Griggs A."/>
            <person name="Gujja S."/>
            <person name="Hansen M."/>
            <person name="Howarth C."/>
            <person name="Imamovic A."/>
            <person name="Larimer J."/>
            <person name="McCowen C."/>
            <person name="Montmayeur A."/>
            <person name="Murphy C."/>
            <person name="Neiman D."/>
            <person name="Pearson M."/>
            <person name="Priest M."/>
            <person name="Roberts A."/>
            <person name="Saif S."/>
            <person name="Shea T."/>
            <person name="Sisk P."/>
            <person name="Sykes S."/>
            <person name="Wortman J."/>
            <person name="Nusbaum C."/>
            <person name="Birren B."/>
        </authorList>
    </citation>
    <scope>NUCLEOTIDE SEQUENCE [LARGE SCALE GENOMIC DNA]</scope>
    <source>
        <strain evidence="5 11">CM2</strain>
    </source>
</reference>
<dbReference type="PANTHER" id="PTHR30308">
    <property type="entry name" value="TMRNA-BINDING COMPONENT OF TRANS-TRANSLATION TAGGING COMPLEX"/>
    <property type="match status" value="1"/>
</dbReference>
<dbReference type="OrthoDB" id="9805462at2"/>
<dbReference type="GO" id="GO:0005829">
    <property type="term" value="C:cytosol"/>
    <property type="evidence" value="ECO:0007669"/>
    <property type="project" value="TreeGrafter"/>
</dbReference>
<dbReference type="InterPro" id="IPR023620">
    <property type="entry name" value="SmpB"/>
</dbReference>
<name>G9XB14_9FIRM</name>
<protein>
    <recommendedName>
        <fullName evidence="3">SsrA-binding protein</fullName>
    </recommendedName>
    <alternativeName>
        <fullName evidence="3">Small protein B</fullName>
    </alternativeName>
</protein>
<evidence type="ECO:0000313" key="4">
    <source>
        <dbReference type="EMBL" id="EHL09974.1"/>
    </source>
</evidence>
<evidence type="ECO:0000313" key="10">
    <source>
        <dbReference type="Proteomes" id="UP000006437"/>
    </source>
</evidence>
<dbReference type="SUPFAM" id="SSF74982">
    <property type="entry name" value="Small protein B (SmpB)"/>
    <property type="match status" value="1"/>
</dbReference>
<dbReference type="PATRIC" id="fig|796937.3.peg.2204"/>
<dbReference type="Proteomes" id="UP000003379">
    <property type="component" value="Unassembled WGS sequence"/>
</dbReference>
<keyword evidence="2 3" id="KW-0694">RNA-binding</keyword>
<comment type="caution">
    <text evidence="6">The sequence shown here is derived from an EMBL/GenBank/DDBJ whole genome shotgun (WGS) entry which is preliminary data.</text>
</comment>
<dbReference type="Proteomes" id="UP000017818">
    <property type="component" value="Unassembled WGS sequence"/>
</dbReference>
<evidence type="ECO:0000313" key="9">
    <source>
        <dbReference type="Proteomes" id="UP000005244"/>
    </source>
</evidence>
<dbReference type="GO" id="GO:0070929">
    <property type="term" value="P:trans-translation"/>
    <property type="evidence" value="ECO:0007669"/>
    <property type="project" value="UniProtKB-UniRule"/>
</dbReference>
<dbReference type="EMBL" id="ALNK01000005">
    <property type="protein sequence ID" value="EJU24538.1"/>
    <property type="molecule type" value="Genomic_DNA"/>
</dbReference>
<dbReference type="CDD" id="cd09294">
    <property type="entry name" value="SmpB"/>
    <property type="match status" value="1"/>
</dbReference>
<evidence type="ECO:0000313" key="8">
    <source>
        <dbReference type="Proteomes" id="UP000003379"/>
    </source>
</evidence>
<dbReference type="NCBIfam" id="NF003843">
    <property type="entry name" value="PRK05422.1"/>
    <property type="match status" value="1"/>
</dbReference>
<evidence type="ECO:0000313" key="5">
    <source>
        <dbReference type="EMBL" id="EHL17998.1"/>
    </source>
</evidence>
<dbReference type="EMBL" id="AFZF02000010">
    <property type="protein sequence ID" value="EHL17998.1"/>
    <property type="molecule type" value="Genomic_DNA"/>
</dbReference>
<comment type="function">
    <text evidence="3">Required for rescue of stalled ribosomes mediated by trans-translation. Binds to transfer-messenger RNA (tmRNA), required for stable association of tmRNA with ribosomes. tmRNA and SmpB together mimic tRNA shape, replacing the anticodon stem-loop with SmpB. tmRNA is encoded by the ssrA gene; the 2 termini fold to resemble tRNA(Ala) and it encodes a 'tag peptide', a short internal open reading frame. During trans-translation Ala-aminoacylated tmRNA acts like a tRNA, entering the A-site of stalled ribosomes, displacing the stalled mRNA. The ribosome then switches to translate the ORF on the tmRNA; the nascent peptide is terminated with the 'tag peptide' encoded by the tmRNA and targeted for degradation. The ribosome is freed to recommence translation, which seems to be the essential function of trans-translation.</text>
</comment>
<evidence type="ECO:0000256" key="2">
    <source>
        <dbReference type="ARBA" id="ARBA00022884"/>
    </source>
</evidence>
<evidence type="ECO:0000313" key="6">
    <source>
        <dbReference type="EMBL" id="EHL19848.1"/>
    </source>
</evidence>
<evidence type="ECO:0000313" key="11">
    <source>
        <dbReference type="Proteomes" id="UP000017818"/>
    </source>
</evidence>
<dbReference type="NCBIfam" id="TIGR00086">
    <property type="entry name" value="smpB"/>
    <property type="match status" value="1"/>
</dbReference>
<dbReference type="EMBL" id="AFZG01000014">
    <property type="protein sequence ID" value="EHL19848.1"/>
    <property type="molecule type" value="Genomic_DNA"/>
</dbReference>
<comment type="subcellular location">
    <subcellularLocation>
        <location evidence="3">Cytoplasm</location>
    </subcellularLocation>
    <text evidence="3">The tmRNA-SmpB complex associates with stalled 70S ribosomes.</text>
</comment>
<dbReference type="GO" id="GO:0003723">
    <property type="term" value="F:RNA binding"/>
    <property type="evidence" value="ECO:0007669"/>
    <property type="project" value="UniProtKB-UniRule"/>
</dbReference>
<reference evidence="6 8" key="2">
    <citation type="submission" date="2011-08" db="EMBL/GenBank/DDBJ databases">
        <title>The Genome Sequence of Eubacteriaceae bacterium CM5.</title>
        <authorList>
            <consortium name="The Broad Institute Genome Sequencing Platform"/>
            <person name="Earl A."/>
            <person name="Ward D."/>
            <person name="Feldgarden M."/>
            <person name="Gevers D."/>
            <person name="Sizova M."/>
            <person name="Hazen A."/>
            <person name="Epstein S."/>
            <person name="Young S.K."/>
            <person name="Zeng Q."/>
            <person name="Gargeya S."/>
            <person name="Fitzgerald M."/>
            <person name="Haas B."/>
            <person name="Abouelleil A."/>
            <person name="Alvarado L."/>
            <person name="Arachchi H.M."/>
            <person name="Berlin A."/>
            <person name="Brown A."/>
            <person name="Chapman S.B."/>
            <person name="Chen Z."/>
            <person name="Dunbar C."/>
            <person name="Freedman E."/>
            <person name="Gearin G."/>
            <person name="Gellesch M."/>
            <person name="Goldberg J."/>
            <person name="Griggs A."/>
            <person name="Gujja S."/>
            <person name="Heiman D."/>
            <person name="Howarth C."/>
            <person name="Larson L."/>
            <person name="Lui A."/>
            <person name="MacDonald P.J.P."/>
            <person name="Montmayeur A."/>
            <person name="Murphy C."/>
            <person name="Neiman D."/>
            <person name="Pearson M."/>
            <person name="Priest M."/>
            <person name="Roberts A."/>
            <person name="Saif S."/>
            <person name="Shea T."/>
            <person name="Shenoy N."/>
            <person name="Sisk P."/>
            <person name="Stolte C."/>
            <person name="Sykes S."/>
            <person name="Wortman J."/>
            <person name="Nusbaum C."/>
            <person name="Birren B."/>
        </authorList>
    </citation>
    <scope>NUCLEOTIDE SEQUENCE [LARGE SCALE GENOMIC DNA]</scope>
    <source>
        <strain evidence="6 8">CM5</strain>
    </source>
</reference>
<evidence type="ECO:0000256" key="3">
    <source>
        <dbReference type="HAMAP-Rule" id="MF_00023"/>
    </source>
</evidence>
<dbReference type="Proteomes" id="UP000005244">
    <property type="component" value="Unassembled WGS sequence"/>
</dbReference>
<organism evidence="6 8">
    <name type="scientific">Peptoanaerobacter stomatis</name>
    <dbReference type="NCBI Taxonomy" id="796937"/>
    <lineage>
        <taxon>Bacteria</taxon>
        <taxon>Bacillati</taxon>
        <taxon>Bacillota</taxon>
        <taxon>Clostridia</taxon>
        <taxon>Peptostreptococcales</taxon>
        <taxon>Filifactoraceae</taxon>
        <taxon>Peptoanaerobacter</taxon>
    </lineage>
</organism>
<keyword evidence="1 3" id="KW-0963">Cytoplasm</keyword>
<dbReference type="PROSITE" id="PS01317">
    <property type="entry name" value="SSRP"/>
    <property type="match status" value="1"/>
</dbReference>
<dbReference type="Proteomes" id="UP000006437">
    <property type="component" value="Unassembled WGS sequence"/>
</dbReference>
<dbReference type="Gene3D" id="2.40.280.10">
    <property type="match status" value="1"/>
</dbReference>
<dbReference type="AlphaFoldDB" id="G9XB14"/>